<dbReference type="Proteomes" id="UP000559987">
    <property type="component" value="Unassembled WGS sequence"/>
</dbReference>
<feature type="binding site" evidence="7">
    <location>
        <position position="143"/>
    </location>
    <ligand>
        <name>Mg(2+)</name>
        <dbReference type="ChEBI" id="CHEBI:18420"/>
    </ligand>
</feature>
<evidence type="ECO:0000256" key="6">
    <source>
        <dbReference type="ARBA" id="ARBA00023136"/>
    </source>
</evidence>
<keyword evidence="6 8" id="KW-0472">Membrane</keyword>
<evidence type="ECO:0000256" key="8">
    <source>
        <dbReference type="SAM" id="Phobius"/>
    </source>
</evidence>
<feature type="transmembrane region" description="Helical" evidence="8">
    <location>
        <begin position="174"/>
        <end position="191"/>
    </location>
</feature>
<feature type="binding site" evidence="7">
    <location>
        <position position="202"/>
    </location>
    <ligand>
        <name>Mg(2+)</name>
        <dbReference type="ChEBI" id="CHEBI:18420"/>
    </ligand>
</feature>
<dbReference type="GO" id="GO:0044038">
    <property type="term" value="P:cell wall macromolecule biosynthetic process"/>
    <property type="evidence" value="ECO:0007669"/>
    <property type="project" value="TreeGrafter"/>
</dbReference>
<comment type="subcellular location">
    <subcellularLocation>
        <location evidence="1">Cell membrane</location>
        <topology evidence="1">Multi-pass membrane protein</topology>
    </subcellularLocation>
</comment>
<feature type="transmembrane region" description="Helical" evidence="8">
    <location>
        <begin position="277"/>
        <end position="297"/>
    </location>
</feature>
<feature type="transmembrane region" description="Helical" evidence="8">
    <location>
        <begin position="50"/>
        <end position="67"/>
    </location>
</feature>
<feature type="transmembrane region" description="Helical" evidence="8">
    <location>
        <begin position="151"/>
        <end position="168"/>
    </location>
</feature>
<dbReference type="Pfam" id="PF00953">
    <property type="entry name" value="Glycos_transf_4"/>
    <property type="match status" value="1"/>
</dbReference>
<feature type="transmembrane region" description="Helical" evidence="8">
    <location>
        <begin position="198"/>
        <end position="220"/>
    </location>
</feature>
<evidence type="ECO:0000256" key="5">
    <source>
        <dbReference type="ARBA" id="ARBA00022989"/>
    </source>
</evidence>
<dbReference type="GO" id="GO:0016757">
    <property type="term" value="F:glycosyltransferase activity"/>
    <property type="evidence" value="ECO:0007669"/>
    <property type="project" value="UniProtKB-KW"/>
</dbReference>
<dbReference type="GO" id="GO:0009103">
    <property type="term" value="P:lipopolysaccharide biosynthetic process"/>
    <property type="evidence" value="ECO:0007669"/>
    <property type="project" value="TreeGrafter"/>
</dbReference>
<comment type="caution">
    <text evidence="9">The sequence shown here is derived from an EMBL/GenBank/DDBJ whole genome shotgun (WGS) entry which is preliminary data.</text>
</comment>
<name>A0A839UKI1_9GAMM</name>
<evidence type="ECO:0000256" key="2">
    <source>
        <dbReference type="ARBA" id="ARBA00022475"/>
    </source>
</evidence>
<feature type="transmembrane region" description="Helical" evidence="8">
    <location>
        <begin position="125"/>
        <end position="144"/>
    </location>
</feature>
<evidence type="ECO:0000256" key="7">
    <source>
        <dbReference type="PIRSR" id="PIRSR600715-1"/>
    </source>
</evidence>
<keyword evidence="3 9" id="KW-0808">Transferase</keyword>
<dbReference type="RefSeq" id="WP_183909838.1">
    <property type="nucleotide sequence ID" value="NZ_JACHXZ010000002.1"/>
</dbReference>
<dbReference type="CDD" id="cd06854">
    <property type="entry name" value="GT_WbpL_WbcO_like"/>
    <property type="match status" value="1"/>
</dbReference>
<evidence type="ECO:0000256" key="1">
    <source>
        <dbReference type="ARBA" id="ARBA00004651"/>
    </source>
</evidence>
<feature type="transmembrane region" description="Helical" evidence="8">
    <location>
        <begin position="73"/>
        <end position="90"/>
    </location>
</feature>
<protein>
    <submittedName>
        <fullName evidence="9">Fuc2NAc and GlcNAc transferase</fullName>
        <ecNumber evidence="9">2.4.1.-</ecNumber>
    </submittedName>
</protein>
<keyword evidence="4 8" id="KW-0812">Transmembrane</keyword>
<dbReference type="EMBL" id="JACHXZ010000002">
    <property type="protein sequence ID" value="MBB3168352.1"/>
    <property type="molecule type" value="Genomic_DNA"/>
</dbReference>
<keyword evidence="9" id="KW-0328">Glycosyltransferase</keyword>
<feature type="transmembrane region" description="Helical" evidence="8">
    <location>
        <begin position="303"/>
        <end position="321"/>
    </location>
</feature>
<dbReference type="AlphaFoldDB" id="A0A839UKI1"/>
<dbReference type="PANTHER" id="PTHR22926:SF3">
    <property type="entry name" value="UNDECAPRENYL-PHOSPHATE ALPHA-N-ACETYLGLUCOSAMINYL 1-PHOSPHATE TRANSFERASE"/>
    <property type="match status" value="1"/>
</dbReference>
<dbReference type="GO" id="GO:0046872">
    <property type="term" value="F:metal ion binding"/>
    <property type="evidence" value="ECO:0007669"/>
    <property type="project" value="UniProtKB-KW"/>
</dbReference>
<keyword evidence="7" id="KW-0479">Metal-binding</keyword>
<feature type="transmembrane region" description="Helical" evidence="8">
    <location>
        <begin position="226"/>
        <end position="249"/>
    </location>
</feature>
<evidence type="ECO:0000256" key="3">
    <source>
        <dbReference type="ARBA" id="ARBA00022679"/>
    </source>
</evidence>
<keyword evidence="10" id="KW-1185">Reference proteome</keyword>
<proteinExistence type="predicted"/>
<gene>
    <name evidence="9" type="ORF">FHS30_001536</name>
</gene>
<evidence type="ECO:0000256" key="4">
    <source>
        <dbReference type="ARBA" id="ARBA00022692"/>
    </source>
</evidence>
<dbReference type="GO" id="GO:0016780">
    <property type="term" value="F:phosphotransferase activity, for other substituted phosphate groups"/>
    <property type="evidence" value="ECO:0007669"/>
    <property type="project" value="InterPro"/>
</dbReference>
<accession>A0A839UKI1</accession>
<dbReference type="EC" id="2.4.1.-" evidence="9"/>
<comment type="cofactor">
    <cofactor evidence="7">
        <name>Mg(2+)</name>
        <dbReference type="ChEBI" id="CHEBI:18420"/>
    </cofactor>
</comment>
<organism evidence="9 10">
    <name type="scientific">Simiduia aestuariiviva</name>
    <dbReference type="NCBI Taxonomy" id="1510459"/>
    <lineage>
        <taxon>Bacteria</taxon>
        <taxon>Pseudomonadati</taxon>
        <taxon>Pseudomonadota</taxon>
        <taxon>Gammaproteobacteria</taxon>
        <taxon>Cellvibrionales</taxon>
        <taxon>Cellvibrionaceae</taxon>
        <taxon>Simiduia</taxon>
    </lineage>
</organism>
<feature type="transmembrane region" description="Helical" evidence="8">
    <location>
        <begin position="6"/>
        <end position="29"/>
    </location>
</feature>
<evidence type="ECO:0000313" key="9">
    <source>
        <dbReference type="EMBL" id="MBB3168352.1"/>
    </source>
</evidence>
<reference evidence="9 10" key="1">
    <citation type="submission" date="2020-08" db="EMBL/GenBank/DDBJ databases">
        <title>Genomic Encyclopedia of Type Strains, Phase III (KMG-III): the genomes of soil and plant-associated and newly described type strains.</title>
        <authorList>
            <person name="Whitman W."/>
        </authorList>
    </citation>
    <scope>NUCLEOTIDE SEQUENCE [LARGE SCALE GENOMIC DNA]</scope>
    <source>
        <strain evidence="9 10">CECT 8571</strain>
    </source>
</reference>
<keyword evidence="2" id="KW-1003">Cell membrane</keyword>
<dbReference type="GO" id="GO:0071555">
    <property type="term" value="P:cell wall organization"/>
    <property type="evidence" value="ECO:0007669"/>
    <property type="project" value="TreeGrafter"/>
</dbReference>
<keyword evidence="5 8" id="KW-1133">Transmembrane helix</keyword>
<keyword evidence="7" id="KW-0460">Magnesium</keyword>
<dbReference type="GO" id="GO:0005886">
    <property type="term" value="C:plasma membrane"/>
    <property type="evidence" value="ECO:0007669"/>
    <property type="project" value="UniProtKB-SubCell"/>
</dbReference>
<evidence type="ECO:0000313" key="10">
    <source>
        <dbReference type="Proteomes" id="UP000559987"/>
    </source>
</evidence>
<dbReference type="PANTHER" id="PTHR22926">
    <property type="entry name" value="PHOSPHO-N-ACETYLMURAMOYL-PENTAPEPTIDE-TRANSFERASE"/>
    <property type="match status" value="1"/>
</dbReference>
<dbReference type="InterPro" id="IPR000715">
    <property type="entry name" value="Glycosyl_transferase_4"/>
</dbReference>
<feature type="transmembrane region" description="Helical" evidence="8">
    <location>
        <begin position="102"/>
        <end position="119"/>
    </location>
</feature>
<sequence>MTELNTNTYMLFIGTSIAFLTSLALTLWVKSKARLDAPNHRSSHTQPTPTGGGLGIAVCACGALLWLGATHNYDYYGGALGIALLAYTSWRDDAAPLSPQLRLLVQLFAACAATIPFLVNSPVPAYVWPLIVLALMWLINLYNFMDGTDGIAGIQGLIFTLGLLLIHPSITDQTLMLLAVSSAALLAFLMFNWPPARIFMGDVGSTVLGLFFGLILLTASNSLQQLAAGVILLAGFITDASWTLAVRLLTRQRVWEAHRLHYYQKMARKSSSHKAPLATYVLLGTLVQWPLAFGAIHADGRHWIIYLTAAITVHFIACWYYKAGLQEQPMAPTRPTHQLKG</sequence>